<dbReference type="GO" id="GO:0034045">
    <property type="term" value="C:phagophore assembly site membrane"/>
    <property type="evidence" value="ECO:0007669"/>
    <property type="project" value="UniProtKB-SubCell"/>
</dbReference>
<dbReference type="SUPFAM" id="SSF49879">
    <property type="entry name" value="SMAD/FHA domain"/>
    <property type="match status" value="1"/>
</dbReference>
<evidence type="ECO:0000256" key="3">
    <source>
        <dbReference type="ARBA" id="ARBA00022448"/>
    </source>
</evidence>
<evidence type="ECO:0000256" key="5">
    <source>
        <dbReference type="ARBA" id="ARBA00022679"/>
    </source>
</evidence>
<comment type="subcellular location">
    <subcellularLocation>
        <location evidence="1">Preautophagosomal structure membrane</location>
        <topology evidence="1">Peripheral membrane protein</topology>
    </subcellularLocation>
</comment>
<dbReference type="SUPFAM" id="SSF56112">
    <property type="entry name" value="Protein kinase-like (PK-like)"/>
    <property type="match status" value="1"/>
</dbReference>
<keyword evidence="10" id="KW-0072">Autophagy</keyword>
<dbReference type="PANTHER" id="PTHR24348:SF22">
    <property type="entry name" value="NON-SPECIFIC SERINE_THREONINE PROTEIN KINASE"/>
    <property type="match status" value="1"/>
</dbReference>
<evidence type="ECO:0000256" key="11">
    <source>
        <dbReference type="ARBA" id="ARBA00030237"/>
    </source>
</evidence>
<dbReference type="InterPro" id="IPR008984">
    <property type="entry name" value="SMAD_FHA_dom_sf"/>
</dbReference>
<dbReference type="GO" id="GO:0000422">
    <property type="term" value="P:autophagy of mitochondrion"/>
    <property type="evidence" value="ECO:0007669"/>
    <property type="project" value="TreeGrafter"/>
</dbReference>
<evidence type="ECO:0000256" key="4">
    <source>
        <dbReference type="ARBA" id="ARBA00022527"/>
    </source>
</evidence>
<evidence type="ECO:0000256" key="14">
    <source>
        <dbReference type="PROSITE-ProRule" id="PRU10141"/>
    </source>
</evidence>
<dbReference type="PROSITE" id="PS50011">
    <property type="entry name" value="PROTEIN_KINASE_DOM"/>
    <property type="match status" value="1"/>
</dbReference>
<evidence type="ECO:0000256" key="9">
    <source>
        <dbReference type="ARBA" id="ARBA00022927"/>
    </source>
</evidence>
<dbReference type="GO" id="GO:0061709">
    <property type="term" value="P:reticulophagy"/>
    <property type="evidence" value="ECO:0007669"/>
    <property type="project" value="TreeGrafter"/>
</dbReference>
<evidence type="ECO:0000256" key="6">
    <source>
        <dbReference type="ARBA" id="ARBA00022741"/>
    </source>
</evidence>
<dbReference type="InterPro" id="IPR008271">
    <property type="entry name" value="Ser/Thr_kinase_AS"/>
</dbReference>
<accession>A0A439D1V9</accession>
<name>A0A439D1V9_9PEZI</name>
<dbReference type="PANTHER" id="PTHR24348">
    <property type="entry name" value="SERINE/THREONINE-PROTEIN KINASE UNC-51-RELATED"/>
    <property type="match status" value="1"/>
</dbReference>
<dbReference type="PROSITE" id="PS00108">
    <property type="entry name" value="PROTEIN_KINASE_ST"/>
    <property type="match status" value="1"/>
</dbReference>
<dbReference type="GO" id="GO:0010506">
    <property type="term" value="P:regulation of autophagy"/>
    <property type="evidence" value="ECO:0007669"/>
    <property type="project" value="InterPro"/>
</dbReference>
<feature type="domain" description="Protein kinase" evidence="15">
    <location>
        <begin position="204"/>
        <end position="455"/>
    </location>
</feature>
<evidence type="ECO:0000256" key="13">
    <source>
        <dbReference type="ARBA" id="ARBA00048679"/>
    </source>
</evidence>
<dbReference type="Proteomes" id="UP000286045">
    <property type="component" value="Unassembled WGS sequence"/>
</dbReference>
<dbReference type="GO" id="GO:0005524">
    <property type="term" value="F:ATP binding"/>
    <property type="evidence" value="ECO:0007669"/>
    <property type="project" value="UniProtKB-UniRule"/>
</dbReference>
<dbReference type="EC" id="2.7.11.1" evidence="2"/>
<keyword evidence="6 14" id="KW-0547">Nucleotide-binding</keyword>
<dbReference type="GO" id="GO:0005829">
    <property type="term" value="C:cytosol"/>
    <property type="evidence" value="ECO:0007669"/>
    <property type="project" value="TreeGrafter"/>
</dbReference>
<gene>
    <name evidence="16" type="ORF">EKO27_g6730</name>
</gene>
<evidence type="ECO:0000313" key="17">
    <source>
        <dbReference type="Proteomes" id="UP000286045"/>
    </source>
</evidence>
<dbReference type="GO" id="GO:0005776">
    <property type="term" value="C:autophagosome"/>
    <property type="evidence" value="ECO:0007669"/>
    <property type="project" value="TreeGrafter"/>
</dbReference>
<dbReference type="GO" id="GO:0000045">
    <property type="term" value="P:autophagosome assembly"/>
    <property type="evidence" value="ECO:0007669"/>
    <property type="project" value="TreeGrafter"/>
</dbReference>
<keyword evidence="3" id="KW-0813">Transport</keyword>
<comment type="catalytic activity">
    <reaction evidence="12">
        <text>L-threonyl-[protein] + ATP = O-phospho-L-threonyl-[protein] + ADP + H(+)</text>
        <dbReference type="Rhea" id="RHEA:46608"/>
        <dbReference type="Rhea" id="RHEA-COMP:11060"/>
        <dbReference type="Rhea" id="RHEA-COMP:11605"/>
        <dbReference type="ChEBI" id="CHEBI:15378"/>
        <dbReference type="ChEBI" id="CHEBI:30013"/>
        <dbReference type="ChEBI" id="CHEBI:30616"/>
        <dbReference type="ChEBI" id="CHEBI:61977"/>
        <dbReference type="ChEBI" id="CHEBI:456216"/>
        <dbReference type="EC" id="2.7.11.1"/>
    </reaction>
</comment>
<reference evidence="16 17" key="1">
    <citation type="submission" date="2018-12" db="EMBL/GenBank/DDBJ databases">
        <title>Draft genome sequence of Xylaria grammica IHI A82.</title>
        <authorList>
            <person name="Buettner E."/>
            <person name="Kellner H."/>
        </authorList>
    </citation>
    <scope>NUCLEOTIDE SEQUENCE [LARGE SCALE GENOMIC DNA]</scope>
    <source>
        <strain evidence="16 17">IHI A82</strain>
    </source>
</reference>
<dbReference type="Gene3D" id="1.10.510.10">
    <property type="entry name" value="Transferase(Phosphotransferase) domain 1"/>
    <property type="match status" value="1"/>
</dbReference>
<dbReference type="STRING" id="363999.A0A439D1V9"/>
<dbReference type="GO" id="GO:0034727">
    <property type="term" value="P:piecemeal microautophagy of the nucleus"/>
    <property type="evidence" value="ECO:0007669"/>
    <property type="project" value="TreeGrafter"/>
</dbReference>
<evidence type="ECO:0000256" key="12">
    <source>
        <dbReference type="ARBA" id="ARBA00047899"/>
    </source>
</evidence>
<comment type="caution">
    <text evidence="16">The sequence shown here is derived from an EMBL/GenBank/DDBJ whole genome shotgun (WGS) entry which is preliminary data.</text>
</comment>
<dbReference type="GO" id="GO:0015031">
    <property type="term" value="P:protein transport"/>
    <property type="evidence" value="ECO:0007669"/>
    <property type="project" value="UniProtKB-KW"/>
</dbReference>
<dbReference type="InterPro" id="IPR017441">
    <property type="entry name" value="Protein_kinase_ATP_BS"/>
</dbReference>
<feature type="binding site" evidence="14">
    <location>
        <position position="233"/>
    </location>
    <ligand>
        <name>ATP</name>
        <dbReference type="ChEBI" id="CHEBI:30616"/>
    </ligand>
</feature>
<dbReference type="GO" id="GO:0004674">
    <property type="term" value="F:protein serine/threonine kinase activity"/>
    <property type="evidence" value="ECO:0007669"/>
    <property type="project" value="UniProtKB-KW"/>
</dbReference>
<dbReference type="EMBL" id="RYZI01000203">
    <property type="protein sequence ID" value="RWA08376.1"/>
    <property type="molecule type" value="Genomic_DNA"/>
</dbReference>
<comment type="catalytic activity">
    <reaction evidence="13">
        <text>L-seryl-[protein] + ATP = O-phospho-L-seryl-[protein] + ADP + H(+)</text>
        <dbReference type="Rhea" id="RHEA:17989"/>
        <dbReference type="Rhea" id="RHEA-COMP:9863"/>
        <dbReference type="Rhea" id="RHEA-COMP:11604"/>
        <dbReference type="ChEBI" id="CHEBI:15378"/>
        <dbReference type="ChEBI" id="CHEBI:29999"/>
        <dbReference type="ChEBI" id="CHEBI:30616"/>
        <dbReference type="ChEBI" id="CHEBI:83421"/>
        <dbReference type="ChEBI" id="CHEBI:456216"/>
        <dbReference type="EC" id="2.7.11.1"/>
    </reaction>
</comment>
<dbReference type="InterPro" id="IPR045269">
    <property type="entry name" value="Atg1-like"/>
</dbReference>
<dbReference type="Pfam" id="PF00069">
    <property type="entry name" value="Pkinase"/>
    <property type="match status" value="1"/>
</dbReference>
<keyword evidence="5" id="KW-0808">Transferase</keyword>
<sequence>MPSSQTHRPLALFSLVPSNERARVVLADPHNNHLLSTLSDGTLALDIGHVVSVSGNPTTLATIGRNNADIIVMGGSISRVQCSFELDPDSNIVMFYDRSNNWSTQVFGSNSTPFEYGRLRRVMVNDEINKTIGMGGEKRDLVRFDLRWHYDPTRAMEKVRDRKNDELERNPHLVGTIDMVDTAMPTRMETRLHTKGPQEPLIRYNRLAELGAGTFGIVLKAANVDTGKLMAVKRLKRPSNEADKRQLAVILKREVETLSRLSHPHIVNYIAFQNTESDFEIFMGLKQGTLQSFIENDGAPLPNNVIGEMVLHQMLQAIDFLAVQNIIHRDIKPENILYETQGSRYCFQLGDFGLCNVASSARTYVGSPLYIAPEIAEGGAQTHKVDVWSLFVTILWTLDVGEFRQRSYGFRSGQSVRQEIVALSRHPGIQAIEAMARENPEERATAAQMLVKCFNGQGLSTLRHRIPEIVTPQPRIKAQATRTGANTPRRPLIPRNLIRRTIPQDNRYRITKLQGPERRLTPKGLGGVLHECDSFRARLGANSPGPSDEYQSE</sequence>
<keyword evidence="7" id="KW-0418">Kinase</keyword>
<dbReference type="InterPro" id="IPR011009">
    <property type="entry name" value="Kinase-like_dom_sf"/>
</dbReference>
<proteinExistence type="predicted"/>
<dbReference type="AlphaFoldDB" id="A0A439D1V9"/>
<dbReference type="SMART" id="SM00220">
    <property type="entry name" value="S_TKc"/>
    <property type="match status" value="1"/>
</dbReference>
<evidence type="ECO:0000256" key="1">
    <source>
        <dbReference type="ARBA" id="ARBA00004623"/>
    </source>
</evidence>
<dbReference type="PROSITE" id="PS00107">
    <property type="entry name" value="PROTEIN_KINASE_ATP"/>
    <property type="match status" value="1"/>
</dbReference>
<keyword evidence="9" id="KW-0653">Protein transport</keyword>
<keyword evidence="4" id="KW-0723">Serine/threonine-protein kinase</keyword>
<organism evidence="16 17">
    <name type="scientific">Xylaria grammica</name>
    <dbReference type="NCBI Taxonomy" id="363999"/>
    <lineage>
        <taxon>Eukaryota</taxon>
        <taxon>Fungi</taxon>
        <taxon>Dikarya</taxon>
        <taxon>Ascomycota</taxon>
        <taxon>Pezizomycotina</taxon>
        <taxon>Sordariomycetes</taxon>
        <taxon>Xylariomycetidae</taxon>
        <taxon>Xylariales</taxon>
        <taxon>Xylariaceae</taxon>
        <taxon>Xylaria</taxon>
    </lineage>
</organism>
<evidence type="ECO:0000256" key="10">
    <source>
        <dbReference type="ARBA" id="ARBA00023006"/>
    </source>
</evidence>
<evidence type="ECO:0000256" key="2">
    <source>
        <dbReference type="ARBA" id="ARBA00012513"/>
    </source>
</evidence>
<evidence type="ECO:0000313" key="16">
    <source>
        <dbReference type="EMBL" id="RWA08376.1"/>
    </source>
</evidence>
<dbReference type="CDD" id="cd00180">
    <property type="entry name" value="PKc"/>
    <property type="match status" value="1"/>
</dbReference>
<evidence type="ECO:0000256" key="8">
    <source>
        <dbReference type="ARBA" id="ARBA00022840"/>
    </source>
</evidence>
<keyword evidence="17" id="KW-1185">Reference proteome</keyword>
<dbReference type="InterPro" id="IPR000719">
    <property type="entry name" value="Prot_kinase_dom"/>
</dbReference>
<dbReference type="GO" id="GO:0042594">
    <property type="term" value="P:response to starvation"/>
    <property type="evidence" value="ECO:0007669"/>
    <property type="project" value="TreeGrafter"/>
</dbReference>
<protein>
    <recommendedName>
        <fullName evidence="2">non-specific serine/threonine protein kinase</fullName>
        <ecNumber evidence="2">2.7.11.1</ecNumber>
    </recommendedName>
    <alternativeName>
        <fullName evidence="11">Autophagy-related protein 1</fullName>
    </alternativeName>
</protein>
<evidence type="ECO:0000259" key="15">
    <source>
        <dbReference type="PROSITE" id="PS50011"/>
    </source>
</evidence>
<evidence type="ECO:0000256" key="7">
    <source>
        <dbReference type="ARBA" id="ARBA00022777"/>
    </source>
</evidence>
<keyword evidence="8 14" id="KW-0067">ATP-binding</keyword>